<dbReference type="InterPro" id="IPR013083">
    <property type="entry name" value="Znf_RING/FYVE/PHD"/>
</dbReference>
<dbReference type="Proteomes" id="UP001163046">
    <property type="component" value="Unassembled WGS sequence"/>
</dbReference>
<feature type="compositionally biased region" description="Polar residues" evidence="5">
    <location>
        <begin position="7"/>
        <end position="22"/>
    </location>
</feature>
<gene>
    <name evidence="7" type="primary">FGD6</name>
    <name evidence="7" type="ORF">OS493_016307</name>
</gene>
<dbReference type="InterPro" id="IPR022557">
    <property type="entry name" value="SARA-like_C"/>
</dbReference>
<feature type="region of interest" description="Disordered" evidence="5">
    <location>
        <begin position="1111"/>
        <end position="1141"/>
    </location>
</feature>
<dbReference type="InterPro" id="IPR000306">
    <property type="entry name" value="Znf_FYVE"/>
</dbReference>
<evidence type="ECO:0000256" key="3">
    <source>
        <dbReference type="ARBA" id="ARBA00022833"/>
    </source>
</evidence>
<sequence length="1830" mass="197622">MEVQAQDGASGSSDANDVITGLTQNLPPETAQYALQLAMAMKNASEDQYKAVLELLSKPKMVADSDEKPAVETDGIVALGDVKVDGYNDHGSLVQSPGVPEACDNDDEVGDHEGINAGDDLIELNGQEDSENGTVADDEPSHQLGATIDTSDNHSCDAIDKSVVTLVQSPGAPEACDNDDEVGDHEGINTGDDLIELNGQQDSENGSVADDEPSHQLGATIDTSDNNSFDAIDKSVVALSEDQKLAELSDEAGELADPLSTADENLAGFLQESVSSSEDEKLPELLPNKAEDISSDIGDVDDEEPIESLSDGLEIIRASVVEETPSLQQTSLLNSLPQSVETNIMEKNEAKIDDVNDESSSSSDDDQMASSSSHSVVTSSESELSDAVMPSDSLANQSEGAIDDVRNIEAARNTLSMTGSKDDDIAIIEDELLHADAGKEPVTNIMPVLEGMFSLSSTGTQTSCENLHLLKDQRFNTFGRLEHQNLDNILGGKDKASSKLPFYYQPQIVMHDEKPILVLQPVPSFTSLSNSGNNIPGVENGAVKATVPIILPLGSPHIDKATKDAIFQKINGAGAFPSDQGVVEDLSLKSYSSAVAPSENANVLQPNGMATVPNKSIPITENWAEASKCGKTEALPEWVPSSELDKAFSAAGKETTASTVEHEPTALTFPRVSLPSTNPFAKDLAAQEFGHSEAKADNLLNFGLEVTSQYSLFGPPSSPSLSQGARPKEVKVYHDPGHVGNATNPFSPDLTPKNQARNQGRRQEPKAVDSTEVVVAAEVHTSVGQHISHRRRLSSESMVTLIETSYDDPSVNSVESLGADEPNRIVKAETVQEPKPQQRSMKTSSAPVKPKLKVPGKVAPVWIPDCVCFNCTSCNIKFTLFIRKHHCRGCGKIFCNSCCSQLARFPYMEFKIGRVCTSCTEAIKEVTRLKRIEDSSKPRPIQQSPVKNQAATTAPGLPQESSVPQTRQLPQGTVATNAQAQRNLTTPRSATPSAAVMPLNQGQPRNVSNPPVQYQPLTWPPKSSVKVQNPATPAMPALVPSNQLQQGSQDLMKPAQPANQYMWVPASAVQPSMPVVYMNPVAPSLQGTPMFVTYPQAGQFIPQQAPVMLVPSEPSSTSRLPRTTTQAAITTTSGSWKGVAPVSNRSSAETVTTFSVLPQHVGQLAVQSAQRQPTTTANHASSTASVVPSSSIPQVVPSTPQSSHQTTSVQNQLISTTGAASTGLPSSRHQSPPPAVTTAAPSPRLSHAVGSSSSGGRHSQESLTGSQRSRESDGTSVLAADETELNKDLQPPLRRAGRTITWRCRTQGKSKLQEQKKSLAKDLKDLPHGVTVQASQDLLIHIKKMKLKEGSRDITVWCYQSEGLNKFNHLEVVVMLETRKKEEIFPEEVLRVYRGILHLASALDNRFEHGNYLSSNNQFLDSSDDAGFILVSSELKPKPLGLKEMKAPFLYGILVKRSELSAAMFTPSRLLLRLGNKMNSFPFPLWNNRDRRAIKFGNEQEDRFFHTVFAMNKYLKNSVPEAMIPGLYVVKEDNKIILQVPSSGRSAVVGLLDRLIKKENQTATVPLLADIPPYVNNCKIVVCNERGGKCVQSFGNAANTSVVGLGFLLLHLGVDASSPLSFGGELLDDGVLVFFSKAHTQKLRQSLEAKTNCYFFLGDKFDIAHFELRWVPDVNYHELPKPAKDDSHRTISNPASATTAADATAKESGADSYPGIATIDIRYSGYGNEVEVVKKVFDDYGKILQILEGNIRQACTDPLMKHANKMRSGENQELQLRVVLRSSYKKWSVGPSDLPTALIRSLQMTLHTVKVPVVFEGELVMSFDVSVVKQ</sequence>
<evidence type="ECO:0000256" key="1">
    <source>
        <dbReference type="ARBA" id="ARBA00022723"/>
    </source>
</evidence>
<dbReference type="GO" id="GO:0016197">
    <property type="term" value="P:endosomal transport"/>
    <property type="evidence" value="ECO:0007669"/>
    <property type="project" value="TreeGrafter"/>
</dbReference>
<feature type="region of interest" description="Disordered" evidence="5">
    <location>
        <begin position="1"/>
        <end position="22"/>
    </location>
</feature>
<feature type="compositionally biased region" description="Low complexity" evidence="5">
    <location>
        <begin position="1111"/>
        <end position="1132"/>
    </location>
</feature>
<dbReference type="OrthoDB" id="660555at2759"/>
<feature type="compositionally biased region" description="Polar residues" evidence="5">
    <location>
        <begin position="959"/>
        <end position="992"/>
    </location>
</feature>
<dbReference type="InterPro" id="IPR017455">
    <property type="entry name" value="Znf_FYVE-rel"/>
</dbReference>
<feature type="compositionally biased region" description="Low complexity" evidence="5">
    <location>
        <begin position="1174"/>
        <end position="1210"/>
    </location>
</feature>
<organism evidence="7 8">
    <name type="scientific">Desmophyllum pertusum</name>
    <dbReference type="NCBI Taxonomy" id="174260"/>
    <lineage>
        <taxon>Eukaryota</taxon>
        <taxon>Metazoa</taxon>
        <taxon>Cnidaria</taxon>
        <taxon>Anthozoa</taxon>
        <taxon>Hexacorallia</taxon>
        <taxon>Scleractinia</taxon>
        <taxon>Caryophylliina</taxon>
        <taxon>Caryophylliidae</taxon>
        <taxon>Desmophyllum</taxon>
    </lineage>
</organism>
<dbReference type="GO" id="GO:0008270">
    <property type="term" value="F:zinc ion binding"/>
    <property type="evidence" value="ECO:0007669"/>
    <property type="project" value="UniProtKB-KW"/>
</dbReference>
<dbReference type="Gene3D" id="3.30.40.10">
    <property type="entry name" value="Zinc/RING finger domain, C3HC4 (zinc finger)"/>
    <property type="match status" value="1"/>
</dbReference>
<evidence type="ECO:0000256" key="4">
    <source>
        <dbReference type="PROSITE-ProRule" id="PRU00091"/>
    </source>
</evidence>
<feature type="compositionally biased region" description="Polar residues" evidence="5">
    <location>
        <begin position="1000"/>
        <end position="1013"/>
    </location>
</feature>
<feature type="region of interest" description="Disordered" evidence="5">
    <location>
        <begin position="1682"/>
        <end position="1710"/>
    </location>
</feature>
<feature type="region of interest" description="Disordered" evidence="5">
    <location>
        <begin position="931"/>
        <end position="1013"/>
    </location>
</feature>
<keyword evidence="2 4" id="KW-0863">Zinc-finger</keyword>
<keyword evidence="1" id="KW-0479">Metal-binding</keyword>
<accession>A0A9W9ZSN7</accession>
<dbReference type="PANTHER" id="PTHR46319:SF3">
    <property type="entry name" value="ZINC FINGER FYVE DOMAIN-CONTAINING PROTEIN"/>
    <property type="match status" value="1"/>
</dbReference>
<evidence type="ECO:0000256" key="2">
    <source>
        <dbReference type="ARBA" id="ARBA00022771"/>
    </source>
</evidence>
<reference evidence="7" key="1">
    <citation type="submission" date="2023-01" db="EMBL/GenBank/DDBJ databases">
        <title>Genome assembly of the deep-sea coral Lophelia pertusa.</title>
        <authorList>
            <person name="Herrera S."/>
            <person name="Cordes E."/>
        </authorList>
    </citation>
    <scope>NUCLEOTIDE SEQUENCE</scope>
    <source>
        <strain evidence="7">USNM1676648</strain>
        <tissue evidence="7">Polyp</tissue>
    </source>
</reference>
<feature type="region of interest" description="Disordered" evidence="5">
    <location>
        <begin position="735"/>
        <end position="771"/>
    </location>
</feature>
<feature type="region of interest" description="Disordered" evidence="5">
    <location>
        <begin position="346"/>
        <end position="400"/>
    </location>
</feature>
<proteinExistence type="predicted"/>
<name>A0A9W9ZSN7_9CNID</name>
<dbReference type="SUPFAM" id="SSF57903">
    <property type="entry name" value="FYVE/PHD zinc finger"/>
    <property type="match status" value="1"/>
</dbReference>
<dbReference type="PANTHER" id="PTHR46319">
    <property type="entry name" value="ZINC FINGER FYVE DOMAIN-CONTAINING PROTEIN"/>
    <property type="match status" value="1"/>
</dbReference>
<dbReference type="Pfam" id="PF01363">
    <property type="entry name" value="FYVE"/>
    <property type="match status" value="1"/>
</dbReference>
<dbReference type="SMART" id="SM00064">
    <property type="entry name" value="FYVE"/>
    <property type="match status" value="1"/>
</dbReference>
<feature type="compositionally biased region" description="Low complexity" evidence="5">
    <location>
        <begin position="358"/>
        <end position="386"/>
    </location>
</feature>
<feature type="region of interest" description="Disordered" evidence="5">
    <location>
        <begin position="170"/>
        <end position="228"/>
    </location>
</feature>
<feature type="compositionally biased region" description="Polar residues" evidence="5">
    <location>
        <begin position="741"/>
        <end position="758"/>
    </location>
</feature>
<dbReference type="InterPro" id="IPR011011">
    <property type="entry name" value="Znf_FYVE_PHD"/>
</dbReference>
<feature type="compositionally biased region" description="Polar residues" evidence="5">
    <location>
        <begin position="941"/>
        <end position="952"/>
    </location>
</feature>
<keyword evidence="8" id="KW-1185">Reference proteome</keyword>
<feature type="region of interest" description="Disordered" evidence="5">
    <location>
        <begin position="1168"/>
        <end position="1285"/>
    </location>
</feature>
<evidence type="ECO:0000313" key="7">
    <source>
        <dbReference type="EMBL" id="KAJ7385239.1"/>
    </source>
</evidence>
<dbReference type="GO" id="GO:0031901">
    <property type="term" value="C:early endosome membrane"/>
    <property type="evidence" value="ECO:0007669"/>
    <property type="project" value="TreeGrafter"/>
</dbReference>
<feature type="compositionally biased region" description="Polar residues" evidence="5">
    <location>
        <begin position="1211"/>
        <end position="1230"/>
    </location>
</feature>
<feature type="region of interest" description="Disordered" evidence="5">
    <location>
        <begin position="273"/>
        <end position="309"/>
    </location>
</feature>
<keyword evidence="3" id="KW-0862">Zinc</keyword>
<evidence type="ECO:0000256" key="5">
    <source>
        <dbReference type="SAM" id="MobiDB-lite"/>
    </source>
</evidence>
<protein>
    <submittedName>
        <fullName evidence="7">FYVE, RhoGEF and PH domain-containing protein 6</fullName>
    </submittedName>
</protein>
<feature type="region of interest" description="Disordered" evidence="5">
    <location>
        <begin position="125"/>
        <end position="153"/>
    </location>
</feature>
<evidence type="ECO:0000313" key="8">
    <source>
        <dbReference type="Proteomes" id="UP001163046"/>
    </source>
</evidence>
<comment type="caution">
    <text evidence="7">The sequence shown here is derived from an EMBL/GenBank/DDBJ whole genome shotgun (WGS) entry which is preliminary data.</text>
</comment>
<feature type="domain" description="FYVE-type" evidence="6">
    <location>
        <begin position="871"/>
        <end position="924"/>
    </location>
</feature>
<evidence type="ECO:0000259" key="6">
    <source>
        <dbReference type="PROSITE" id="PS50178"/>
    </source>
</evidence>
<dbReference type="EMBL" id="MU825881">
    <property type="protein sequence ID" value="KAJ7385239.1"/>
    <property type="molecule type" value="Genomic_DNA"/>
</dbReference>
<dbReference type="Pfam" id="PF11979">
    <property type="entry name" value="SARA_C"/>
    <property type="match status" value="1"/>
</dbReference>
<dbReference type="PROSITE" id="PS50178">
    <property type="entry name" value="ZF_FYVE"/>
    <property type="match status" value="1"/>
</dbReference>
<dbReference type="SMART" id="SM01421">
    <property type="entry name" value="DUF3480"/>
    <property type="match status" value="1"/>
</dbReference>